<name>A0A067RPY6_ZOONE</name>
<sequence>MDEDLRFSRRHHPLCALLQLTQLFTSLHNHLMCPGDLTCDRCYSLTRGFHISRRAWNKLGNTTRCSTTCFTNYNE</sequence>
<dbReference type="AlphaFoldDB" id="A0A067RPY6"/>
<dbReference type="EMBL" id="KK852498">
    <property type="protein sequence ID" value="KDR22640.1"/>
    <property type="molecule type" value="Genomic_DNA"/>
</dbReference>
<gene>
    <name evidence="1" type="ORF">L798_12772</name>
</gene>
<evidence type="ECO:0000313" key="1">
    <source>
        <dbReference type="EMBL" id="KDR22640.1"/>
    </source>
</evidence>
<proteinExistence type="predicted"/>
<protein>
    <submittedName>
        <fullName evidence="1">Uncharacterized protein</fullName>
    </submittedName>
</protein>
<keyword evidence="2" id="KW-1185">Reference proteome</keyword>
<dbReference type="InParanoid" id="A0A067RPY6"/>
<organism evidence="1 2">
    <name type="scientific">Zootermopsis nevadensis</name>
    <name type="common">Dampwood termite</name>
    <dbReference type="NCBI Taxonomy" id="136037"/>
    <lineage>
        <taxon>Eukaryota</taxon>
        <taxon>Metazoa</taxon>
        <taxon>Ecdysozoa</taxon>
        <taxon>Arthropoda</taxon>
        <taxon>Hexapoda</taxon>
        <taxon>Insecta</taxon>
        <taxon>Pterygota</taxon>
        <taxon>Neoptera</taxon>
        <taxon>Polyneoptera</taxon>
        <taxon>Dictyoptera</taxon>
        <taxon>Blattodea</taxon>
        <taxon>Blattoidea</taxon>
        <taxon>Termitoidae</taxon>
        <taxon>Termopsidae</taxon>
        <taxon>Zootermopsis</taxon>
    </lineage>
</organism>
<reference evidence="1 2" key="1">
    <citation type="journal article" date="2014" name="Nat. Commun.">
        <title>Molecular traces of alternative social organization in a termite genome.</title>
        <authorList>
            <person name="Terrapon N."/>
            <person name="Li C."/>
            <person name="Robertson H.M."/>
            <person name="Ji L."/>
            <person name="Meng X."/>
            <person name="Booth W."/>
            <person name="Chen Z."/>
            <person name="Childers C.P."/>
            <person name="Glastad K.M."/>
            <person name="Gokhale K."/>
            <person name="Gowin J."/>
            <person name="Gronenberg W."/>
            <person name="Hermansen R.A."/>
            <person name="Hu H."/>
            <person name="Hunt B.G."/>
            <person name="Huylmans A.K."/>
            <person name="Khalil S.M."/>
            <person name="Mitchell R.D."/>
            <person name="Munoz-Torres M.C."/>
            <person name="Mustard J.A."/>
            <person name="Pan H."/>
            <person name="Reese J.T."/>
            <person name="Scharf M.E."/>
            <person name="Sun F."/>
            <person name="Vogel H."/>
            <person name="Xiao J."/>
            <person name="Yang W."/>
            <person name="Yang Z."/>
            <person name="Yang Z."/>
            <person name="Zhou J."/>
            <person name="Zhu J."/>
            <person name="Brent C.S."/>
            <person name="Elsik C.G."/>
            <person name="Goodisman M.A."/>
            <person name="Liberles D.A."/>
            <person name="Roe R.M."/>
            <person name="Vargo E.L."/>
            <person name="Vilcinskas A."/>
            <person name="Wang J."/>
            <person name="Bornberg-Bauer E."/>
            <person name="Korb J."/>
            <person name="Zhang G."/>
            <person name="Liebig J."/>
        </authorList>
    </citation>
    <scope>NUCLEOTIDE SEQUENCE [LARGE SCALE GENOMIC DNA]</scope>
    <source>
        <tissue evidence="1">Whole organism</tissue>
    </source>
</reference>
<evidence type="ECO:0000313" key="2">
    <source>
        <dbReference type="Proteomes" id="UP000027135"/>
    </source>
</evidence>
<accession>A0A067RPY6</accession>
<dbReference type="Proteomes" id="UP000027135">
    <property type="component" value="Unassembled WGS sequence"/>
</dbReference>